<feature type="transmembrane region" description="Helical" evidence="1">
    <location>
        <begin position="82"/>
        <end position="101"/>
    </location>
</feature>
<dbReference type="WBParaSite" id="Hba_05810">
    <property type="protein sequence ID" value="Hba_05810"/>
    <property type="gene ID" value="Hba_05810"/>
</dbReference>
<evidence type="ECO:0000256" key="1">
    <source>
        <dbReference type="SAM" id="Phobius"/>
    </source>
</evidence>
<organism evidence="2 3">
    <name type="scientific">Heterorhabditis bacteriophora</name>
    <name type="common">Entomopathogenic nematode worm</name>
    <dbReference type="NCBI Taxonomy" id="37862"/>
    <lineage>
        <taxon>Eukaryota</taxon>
        <taxon>Metazoa</taxon>
        <taxon>Ecdysozoa</taxon>
        <taxon>Nematoda</taxon>
        <taxon>Chromadorea</taxon>
        <taxon>Rhabditida</taxon>
        <taxon>Rhabditina</taxon>
        <taxon>Rhabditomorpha</taxon>
        <taxon>Strongyloidea</taxon>
        <taxon>Heterorhabditidae</taxon>
        <taxon>Heterorhabditis</taxon>
    </lineage>
</organism>
<keyword evidence="1" id="KW-0472">Membrane</keyword>
<sequence length="188" mass="21432">MLCCYFRVCKVINFLFLLLTWVVLKYNNYSSIFHDSFFLNNEVKRYNERKLKDEEDKKYKNAKLISSSRIVPFSLARFVSSILYGIWLGALCWMAGSVTFGRTAQDSLAMTSAMAAAVTAASQVGSVEVISYYGLSKLQNSSFFLILIKFICKEFWIICSIRTSPTDLLITITVPLLYYIIVNDILAV</sequence>
<feature type="transmembrane region" description="Helical" evidence="1">
    <location>
        <begin position="7"/>
        <end position="24"/>
    </location>
</feature>
<keyword evidence="2" id="KW-1185">Reference proteome</keyword>
<protein>
    <submittedName>
        <fullName evidence="3">ABC transmembrane type-1 domain-containing protein</fullName>
    </submittedName>
</protein>
<feature type="transmembrane region" description="Helical" evidence="1">
    <location>
        <begin position="168"/>
        <end position="187"/>
    </location>
</feature>
<keyword evidence="1" id="KW-0812">Transmembrane</keyword>
<dbReference type="AlphaFoldDB" id="A0A1I7WL11"/>
<evidence type="ECO:0000313" key="2">
    <source>
        <dbReference type="Proteomes" id="UP000095283"/>
    </source>
</evidence>
<accession>A0A1I7WL11</accession>
<proteinExistence type="predicted"/>
<name>A0A1I7WL11_HETBA</name>
<dbReference type="Proteomes" id="UP000095283">
    <property type="component" value="Unplaced"/>
</dbReference>
<evidence type="ECO:0000313" key="3">
    <source>
        <dbReference type="WBParaSite" id="Hba_05810"/>
    </source>
</evidence>
<keyword evidence="1" id="KW-1133">Transmembrane helix</keyword>
<reference evidence="3" key="1">
    <citation type="submission" date="2016-11" db="UniProtKB">
        <authorList>
            <consortium name="WormBaseParasite"/>
        </authorList>
    </citation>
    <scope>IDENTIFICATION</scope>
</reference>